<reference evidence="2 3" key="1">
    <citation type="submission" date="2020-07" db="EMBL/GenBank/DDBJ databases">
        <title>Diversity of carbapenemase encoding genes among Pseudomonas putida group clinical isolates in a tertiary Brazilian hospital.</title>
        <authorList>
            <person name="Alberto-Lei F."/>
            <person name="Nodari C.S."/>
            <person name="Streling A.P."/>
            <person name="Paulino J.T."/>
            <person name="Bessa-Neto F.O."/>
            <person name="Cayo R."/>
            <person name="Gales A.C."/>
        </authorList>
    </citation>
    <scope>NUCLEOTIDE SEQUENCE [LARGE SCALE GENOMIC DNA]</scope>
    <source>
        <strain evidence="2 3">14802</strain>
    </source>
</reference>
<keyword evidence="2" id="KW-0503">Monooxygenase</keyword>
<name>A0A7W2Q0U0_9PSED</name>
<dbReference type="PANTHER" id="PTHR33336:SF3">
    <property type="entry name" value="ABM DOMAIN-CONTAINING PROTEIN"/>
    <property type="match status" value="1"/>
</dbReference>
<gene>
    <name evidence="2" type="ORF">H4C75_24080</name>
</gene>
<dbReference type="InterPro" id="IPR007138">
    <property type="entry name" value="ABM_dom"/>
</dbReference>
<organism evidence="2 3">
    <name type="scientific">Pseudomonas mosselii</name>
    <dbReference type="NCBI Taxonomy" id="78327"/>
    <lineage>
        <taxon>Bacteria</taxon>
        <taxon>Pseudomonadati</taxon>
        <taxon>Pseudomonadota</taxon>
        <taxon>Gammaproteobacteria</taxon>
        <taxon>Pseudomonadales</taxon>
        <taxon>Pseudomonadaceae</taxon>
        <taxon>Pseudomonas</taxon>
    </lineage>
</organism>
<protein>
    <submittedName>
        <fullName evidence="2">Antibiotic biosynthesis monooxygenase</fullName>
    </submittedName>
</protein>
<feature type="domain" description="ABM" evidence="1">
    <location>
        <begin position="48"/>
        <end position="136"/>
    </location>
</feature>
<dbReference type="Pfam" id="PF03992">
    <property type="entry name" value="ABM"/>
    <property type="match status" value="1"/>
</dbReference>
<sequence>MRVSRVASRAARSFWKASEPIRETTAGRSIRPLAIYQELDVNPQDHPLVSLAILKAKPGLAASLKAALLALIEPTRAEPGNRDYMLFERSDEPGTFYMREAFDHQQALDTHLATEHFQRFAEQADPLLAEPLQLIFLDPVSTAVAPHP</sequence>
<comment type="caution">
    <text evidence="2">The sequence shown here is derived from an EMBL/GenBank/DDBJ whole genome shotgun (WGS) entry which is preliminary data.</text>
</comment>
<dbReference type="EMBL" id="JACGDE010000021">
    <property type="protein sequence ID" value="MBA6067818.1"/>
    <property type="molecule type" value="Genomic_DNA"/>
</dbReference>
<dbReference type="InterPro" id="IPR011008">
    <property type="entry name" value="Dimeric_a/b-barrel"/>
</dbReference>
<dbReference type="GO" id="GO:0004497">
    <property type="term" value="F:monooxygenase activity"/>
    <property type="evidence" value="ECO:0007669"/>
    <property type="project" value="UniProtKB-KW"/>
</dbReference>
<dbReference type="SUPFAM" id="SSF54909">
    <property type="entry name" value="Dimeric alpha+beta barrel"/>
    <property type="match status" value="1"/>
</dbReference>
<dbReference type="PANTHER" id="PTHR33336">
    <property type="entry name" value="QUINOL MONOOXYGENASE YGIN-RELATED"/>
    <property type="match status" value="1"/>
</dbReference>
<dbReference type="InterPro" id="IPR050744">
    <property type="entry name" value="AI-2_Isomerase_LsrG"/>
</dbReference>
<keyword evidence="2" id="KW-0560">Oxidoreductase</keyword>
<accession>A0A7W2Q0U0</accession>
<dbReference type="PROSITE" id="PS51725">
    <property type="entry name" value="ABM"/>
    <property type="match status" value="1"/>
</dbReference>
<evidence type="ECO:0000259" key="1">
    <source>
        <dbReference type="PROSITE" id="PS51725"/>
    </source>
</evidence>
<evidence type="ECO:0000313" key="2">
    <source>
        <dbReference type="EMBL" id="MBA6067818.1"/>
    </source>
</evidence>
<dbReference type="AlphaFoldDB" id="A0A7W2Q0U0"/>
<evidence type="ECO:0000313" key="3">
    <source>
        <dbReference type="Proteomes" id="UP000541770"/>
    </source>
</evidence>
<dbReference type="Proteomes" id="UP000541770">
    <property type="component" value="Unassembled WGS sequence"/>
</dbReference>
<dbReference type="Gene3D" id="3.30.70.100">
    <property type="match status" value="1"/>
</dbReference>
<proteinExistence type="predicted"/>